<comment type="caution">
    <text evidence="1">The sequence shown here is derived from an EMBL/GenBank/DDBJ whole genome shotgun (WGS) entry which is preliminary data.</text>
</comment>
<sequence>MAKTLKFVFAIILFVFLFFIIEEVASSELMVFATSVKCTTPKDCPDVVIGPNQRYSMCINGYCQDIKEVPHYGG</sequence>
<keyword evidence="2" id="KW-1185">Reference proteome</keyword>
<accession>A0ACB0LAB7</accession>
<protein>
    <submittedName>
        <fullName evidence="1">Uncharacterized protein</fullName>
    </submittedName>
</protein>
<dbReference type="Proteomes" id="UP001177021">
    <property type="component" value="Unassembled WGS sequence"/>
</dbReference>
<name>A0ACB0LAB7_TRIPR</name>
<gene>
    <name evidence="1" type="ORF">MILVUS5_LOCUS31156</name>
</gene>
<evidence type="ECO:0000313" key="1">
    <source>
        <dbReference type="EMBL" id="CAJ2666349.1"/>
    </source>
</evidence>
<proteinExistence type="predicted"/>
<reference evidence="1" key="1">
    <citation type="submission" date="2023-10" db="EMBL/GenBank/DDBJ databases">
        <authorList>
            <person name="Rodriguez Cubillos JULIANA M."/>
            <person name="De Vega J."/>
        </authorList>
    </citation>
    <scope>NUCLEOTIDE SEQUENCE</scope>
</reference>
<dbReference type="EMBL" id="CASHSV030000513">
    <property type="protein sequence ID" value="CAJ2666349.1"/>
    <property type="molecule type" value="Genomic_DNA"/>
</dbReference>
<organism evidence="1 2">
    <name type="scientific">Trifolium pratense</name>
    <name type="common">Red clover</name>
    <dbReference type="NCBI Taxonomy" id="57577"/>
    <lineage>
        <taxon>Eukaryota</taxon>
        <taxon>Viridiplantae</taxon>
        <taxon>Streptophyta</taxon>
        <taxon>Embryophyta</taxon>
        <taxon>Tracheophyta</taxon>
        <taxon>Spermatophyta</taxon>
        <taxon>Magnoliopsida</taxon>
        <taxon>eudicotyledons</taxon>
        <taxon>Gunneridae</taxon>
        <taxon>Pentapetalae</taxon>
        <taxon>rosids</taxon>
        <taxon>fabids</taxon>
        <taxon>Fabales</taxon>
        <taxon>Fabaceae</taxon>
        <taxon>Papilionoideae</taxon>
        <taxon>50 kb inversion clade</taxon>
        <taxon>NPAAA clade</taxon>
        <taxon>Hologalegina</taxon>
        <taxon>IRL clade</taxon>
        <taxon>Trifolieae</taxon>
        <taxon>Trifolium</taxon>
    </lineage>
</organism>
<evidence type="ECO:0000313" key="2">
    <source>
        <dbReference type="Proteomes" id="UP001177021"/>
    </source>
</evidence>